<dbReference type="InterPro" id="IPR003018">
    <property type="entry name" value="GAF"/>
</dbReference>
<dbReference type="PANTHER" id="PTHR43156">
    <property type="entry name" value="STAGE II SPORULATION PROTEIN E-RELATED"/>
    <property type="match status" value="1"/>
</dbReference>
<evidence type="ECO:0000259" key="3">
    <source>
        <dbReference type="PROSITE" id="PS50112"/>
    </source>
</evidence>
<dbReference type="InterPro" id="IPR029016">
    <property type="entry name" value="GAF-like_dom_sf"/>
</dbReference>
<dbReference type="InterPro" id="IPR000700">
    <property type="entry name" value="PAS-assoc_C"/>
</dbReference>
<organism evidence="5 6">
    <name type="scientific">Geodermatophilus poikilotrophus</name>
    <dbReference type="NCBI Taxonomy" id="1333667"/>
    <lineage>
        <taxon>Bacteria</taxon>
        <taxon>Bacillati</taxon>
        <taxon>Actinomycetota</taxon>
        <taxon>Actinomycetes</taxon>
        <taxon>Geodermatophilales</taxon>
        <taxon>Geodermatophilaceae</taxon>
        <taxon>Geodermatophilus</taxon>
    </lineage>
</organism>
<dbReference type="Pfam" id="PF08447">
    <property type="entry name" value="PAS_3"/>
    <property type="match status" value="1"/>
</dbReference>
<dbReference type="InterPro" id="IPR013656">
    <property type="entry name" value="PAS_4"/>
</dbReference>
<accession>A0A1I0DNY5</accession>
<dbReference type="Gene3D" id="3.30.450.40">
    <property type="match status" value="1"/>
</dbReference>
<dbReference type="SMART" id="SM00065">
    <property type="entry name" value="GAF"/>
    <property type="match status" value="1"/>
</dbReference>
<dbReference type="InterPro" id="IPR000014">
    <property type="entry name" value="PAS"/>
</dbReference>
<dbReference type="NCBIfam" id="TIGR00229">
    <property type="entry name" value="sensory_box"/>
    <property type="match status" value="2"/>
</dbReference>
<dbReference type="AlphaFoldDB" id="A0A1I0DNY5"/>
<name>A0A1I0DNY5_9ACTN</name>
<feature type="region of interest" description="Disordered" evidence="2">
    <location>
        <begin position="680"/>
        <end position="781"/>
    </location>
</feature>
<dbReference type="PANTHER" id="PTHR43156:SF2">
    <property type="entry name" value="STAGE II SPORULATION PROTEIN E"/>
    <property type="match status" value="1"/>
</dbReference>
<evidence type="ECO:0000313" key="6">
    <source>
        <dbReference type="Proteomes" id="UP000198507"/>
    </source>
</evidence>
<dbReference type="Pfam" id="PF07228">
    <property type="entry name" value="SpoIIE"/>
    <property type="match status" value="1"/>
</dbReference>
<evidence type="ECO:0000256" key="1">
    <source>
        <dbReference type="ARBA" id="ARBA00022801"/>
    </source>
</evidence>
<dbReference type="InterPro" id="IPR036457">
    <property type="entry name" value="PPM-type-like_dom_sf"/>
</dbReference>
<dbReference type="Proteomes" id="UP000198507">
    <property type="component" value="Unassembled WGS sequence"/>
</dbReference>
<dbReference type="InterPro" id="IPR035965">
    <property type="entry name" value="PAS-like_dom_sf"/>
</dbReference>
<keyword evidence="1" id="KW-0378">Hydrolase</keyword>
<dbReference type="InterPro" id="IPR052016">
    <property type="entry name" value="Bact_Sigma-Reg"/>
</dbReference>
<keyword evidence="6" id="KW-1185">Reference proteome</keyword>
<dbReference type="SUPFAM" id="SSF81606">
    <property type="entry name" value="PP2C-like"/>
    <property type="match status" value="1"/>
</dbReference>
<dbReference type="GO" id="GO:0016791">
    <property type="term" value="F:phosphatase activity"/>
    <property type="evidence" value="ECO:0007669"/>
    <property type="project" value="TreeGrafter"/>
</dbReference>
<dbReference type="PROSITE" id="PS50113">
    <property type="entry name" value="PAC"/>
    <property type="match status" value="1"/>
</dbReference>
<dbReference type="SMART" id="SM00331">
    <property type="entry name" value="PP2C_SIG"/>
    <property type="match status" value="1"/>
</dbReference>
<dbReference type="Gene3D" id="2.10.70.100">
    <property type="match status" value="1"/>
</dbReference>
<feature type="domain" description="PAS" evidence="3">
    <location>
        <begin position="14"/>
        <end position="86"/>
    </location>
</feature>
<feature type="compositionally biased region" description="Basic and acidic residues" evidence="2">
    <location>
        <begin position="680"/>
        <end position="692"/>
    </location>
</feature>
<gene>
    <name evidence="5" type="ORF">SAMN04488546_2047</name>
</gene>
<feature type="domain" description="PAC" evidence="4">
    <location>
        <begin position="89"/>
        <end position="141"/>
    </location>
</feature>
<dbReference type="SUPFAM" id="SSF55781">
    <property type="entry name" value="GAF domain-like"/>
    <property type="match status" value="1"/>
</dbReference>
<dbReference type="PROSITE" id="PS50112">
    <property type="entry name" value="PAS"/>
    <property type="match status" value="2"/>
</dbReference>
<dbReference type="Pfam" id="PF01590">
    <property type="entry name" value="GAF"/>
    <property type="match status" value="1"/>
</dbReference>
<evidence type="ECO:0000259" key="4">
    <source>
        <dbReference type="PROSITE" id="PS50113"/>
    </source>
</evidence>
<dbReference type="Gene3D" id="3.30.450.20">
    <property type="entry name" value="PAS domain"/>
    <property type="match status" value="2"/>
</dbReference>
<dbReference type="InterPro" id="IPR001932">
    <property type="entry name" value="PPM-type_phosphatase-like_dom"/>
</dbReference>
<proteinExistence type="predicted"/>
<evidence type="ECO:0000256" key="2">
    <source>
        <dbReference type="SAM" id="MobiDB-lite"/>
    </source>
</evidence>
<feature type="domain" description="PAS" evidence="3">
    <location>
        <begin position="135"/>
        <end position="205"/>
    </location>
</feature>
<reference evidence="6" key="1">
    <citation type="submission" date="2016-10" db="EMBL/GenBank/DDBJ databases">
        <authorList>
            <person name="Varghese N."/>
            <person name="Submissions S."/>
        </authorList>
    </citation>
    <scope>NUCLEOTIDE SEQUENCE [LARGE SCALE GENOMIC DNA]</scope>
    <source>
        <strain evidence="6">DSM 44209</strain>
    </source>
</reference>
<evidence type="ECO:0000313" key="5">
    <source>
        <dbReference type="EMBL" id="SET34072.1"/>
    </source>
</evidence>
<dbReference type="InterPro" id="IPR013655">
    <property type="entry name" value="PAS_fold_3"/>
</dbReference>
<dbReference type="Pfam" id="PF08448">
    <property type="entry name" value="PAS_4"/>
    <property type="match status" value="1"/>
</dbReference>
<sequence length="781" mass="83846">MAGTGTAADGDDAARAVLALSVDAAGIGTFEVDVATGRLTWNRRMFELLGVAPEGFSGELAEAYRHIHPDDVPRVAADVEAALAGAGEYTTGYRVPLPDGSTRHLSARGQMITDAAGNPLRLVGATHDVTAERESSERIRAALESLAIGYLATGADWRVSYVNARAERLTGRSRDELLGRSLWEAFPATVGTVFEERYRQAVRSGEAVTFEAHYPGEPDVWVEVRAVPENGGLGLYFLDITDRRRAQEVAAEAARRSALLAAVTEQLTGTMDAERAVAYLAQLVVPALADWCIVTLVDDEGPAGGRRNLRDIGWWHADEAVRATLDAYAERRIPALTEDSFLLRALVTGRSATVHSGATAAVQRVLVPGEARDLVAELAPESMVVLPLRGRGRTVGLLSLFNGSNRASMTAAERDTATDVAGRAGLALDNSRLYRQQRDLAAGLQRSLLTRPVQPDHVQIVVRYTPAAEAADVGGDWYDAFMQPDGATVLVIGDVIGHDTEAAAAMGQARTVLRSLAAVDHEGPAEVLRRTDEVLETLRTGIIATALAGRLEQDEDLQERGLTRLRWSSAGHPPAAVVAPDGGVRLLAGEKADLLLGVVPDTARQEHEVVLAYGTTVLLYTDGLIEARDQPIEEGLQRLQVTLTDLAADDLSLDDLVDRLLERMLPPQPEDDVALVAVRLHDQRGPRPDRTARRPVSRTPDPPPHSWCTGPPGLAGAEHGRPGETRSGQQRCVRVGSWGTVPCRRSPERVSGGVPGGGRAPRWSRRPPGDTDRSCGAARPW</sequence>
<dbReference type="CDD" id="cd00130">
    <property type="entry name" value="PAS"/>
    <property type="match status" value="2"/>
</dbReference>
<dbReference type="SMART" id="SM00091">
    <property type="entry name" value="PAS"/>
    <property type="match status" value="2"/>
</dbReference>
<dbReference type="RefSeq" id="WP_245743461.1">
    <property type="nucleotide sequence ID" value="NZ_FOIE01000004.1"/>
</dbReference>
<protein>
    <submittedName>
        <fullName evidence="5">PAS domain S-box-containing protein</fullName>
    </submittedName>
</protein>
<dbReference type="Gene3D" id="3.60.40.10">
    <property type="entry name" value="PPM-type phosphatase domain"/>
    <property type="match status" value="1"/>
</dbReference>
<dbReference type="EMBL" id="FOIE01000004">
    <property type="protein sequence ID" value="SET34072.1"/>
    <property type="molecule type" value="Genomic_DNA"/>
</dbReference>
<dbReference type="SUPFAM" id="SSF55785">
    <property type="entry name" value="PYP-like sensor domain (PAS domain)"/>
    <property type="match status" value="2"/>
</dbReference>